<comment type="caution">
    <text evidence="6">The sequence shown here is derived from an EMBL/GenBank/DDBJ whole genome shotgun (WGS) entry which is preliminary data.</text>
</comment>
<organism evidence="6 7">
    <name type="scientific">Pedobacter duraquae</name>
    <dbReference type="NCBI Taxonomy" id="425511"/>
    <lineage>
        <taxon>Bacteria</taxon>
        <taxon>Pseudomonadati</taxon>
        <taxon>Bacteroidota</taxon>
        <taxon>Sphingobacteriia</taxon>
        <taxon>Sphingobacteriales</taxon>
        <taxon>Sphingobacteriaceae</taxon>
        <taxon>Pedobacter</taxon>
    </lineage>
</organism>
<protein>
    <submittedName>
        <fullName evidence="6">TetR family transcriptional regulator</fullName>
    </submittedName>
</protein>
<feature type="domain" description="HTH tetR-type" evidence="5">
    <location>
        <begin position="12"/>
        <end position="72"/>
    </location>
</feature>
<evidence type="ECO:0000256" key="2">
    <source>
        <dbReference type="ARBA" id="ARBA00023125"/>
    </source>
</evidence>
<dbReference type="OrthoDB" id="594604at2"/>
<reference evidence="6 7" key="1">
    <citation type="submission" date="2019-03" db="EMBL/GenBank/DDBJ databases">
        <title>Genomic Encyclopedia of Archaeal and Bacterial Type Strains, Phase II (KMG-II): from individual species to whole genera.</title>
        <authorList>
            <person name="Goeker M."/>
        </authorList>
    </citation>
    <scope>NUCLEOTIDE SEQUENCE [LARGE SCALE GENOMIC DNA]</scope>
    <source>
        <strain evidence="6 7">DSM 19034</strain>
    </source>
</reference>
<dbReference type="InterPro" id="IPR036271">
    <property type="entry name" value="Tet_transcr_reg_TetR-rel_C_sf"/>
</dbReference>
<dbReference type="RefSeq" id="WP_133552926.1">
    <property type="nucleotide sequence ID" value="NZ_SNWM01000001.1"/>
</dbReference>
<keyword evidence="2 4" id="KW-0238">DNA-binding</keyword>
<proteinExistence type="predicted"/>
<keyword evidence="1" id="KW-0805">Transcription regulation</keyword>
<evidence type="ECO:0000256" key="3">
    <source>
        <dbReference type="ARBA" id="ARBA00023163"/>
    </source>
</evidence>
<keyword evidence="3" id="KW-0804">Transcription</keyword>
<dbReference type="InterPro" id="IPR050624">
    <property type="entry name" value="HTH-type_Tx_Regulator"/>
</dbReference>
<dbReference type="InterPro" id="IPR025996">
    <property type="entry name" value="MT1864/Rv1816-like_C"/>
</dbReference>
<dbReference type="Pfam" id="PF00440">
    <property type="entry name" value="TetR_N"/>
    <property type="match status" value="1"/>
</dbReference>
<dbReference type="Proteomes" id="UP000295499">
    <property type="component" value="Unassembled WGS sequence"/>
</dbReference>
<evidence type="ECO:0000256" key="1">
    <source>
        <dbReference type="ARBA" id="ARBA00023015"/>
    </source>
</evidence>
<gene>
    <name evidence="6" type="ORF">CLV32_1001</name>
</gene>
<dbReference type="InterPro" id="IPR001647">
    <property type="entry name" value="HTH_TetR"/>
</dbReference>
<accession>A0A4V3C464</accession>
<name>A0A4V3C464_9SPHI</name>
<evidence type="ECO:0000256" key="4">
    <source>
        <dbReference type="PROSITE-ProRule" id="PRU00335"/>
    </source>
</evidence>
<dbReference type="Gene3D" id="1.10.10.60">
    <property type="entry name" value="Homeodomain-like"/>
    <property type="match status" value="1"/>
</dbReference>
<dbReference type="PANTHER" id="PTHR43479:SF11">
    <property type="entry name" value="ACREF_ENVCD OPERON REPRESSOR-RELATED"/>
    <property type="match status" value="1"/>
</dbReference>
<dbReference type="Gene3D" id="1.10.357.10">
    <property type="entry name" value="Tetracycline Repressor, domain 2"/>
    <property type="match status" value="1"/>
</dbReference>
<dbReference type="GO" id="GO:0003677">
    <property type="term" value="F:DNA binding"/>
    <property type="evidence" value="ECO:0007669"/>
    <property type="project" value="UniProtKB-UniRule"/>
</dbReference>
<dbReference type="SUPFAM" id="SSF48498">
    <property type="entry name" value="Tetracyclin repressor-like, C-terminal domain"/>
    <property type="match status" value="1"/>
</dbReference>
<dbReference type="AlphaFoldDB" id="A0A4V3C464"/>
<feature type="DNA-binding region" description="H-T-H motif" evidence="4">
    <location>
        <begin position="35"/>
        <end position="54"/>
    </location>
</feature>
<evidence type="ECO:0000259" key="5">
    <source>
        <dbReference type="PROSITE" id="PS50977"/>
    </source>
</evidence>
<dbReference type="PRINTS" id="PR00455">
    <property type="entry name" value="HTHTETR"/>
</dbReference>
<sequence length="205" mass="23952">MAIKDRKERDKLDRRKLIIESATRLFLEQGYEKTSIRNIADDIEYSPATIYLYFKEKDEIFFIIHEQGFALLNQEFANIGDIKDPFERLQELGKTYLNFGLRNPDYYDLMFIMRAPLSEIACHDKWEAGDAALNHLYNTVDECLSQKVIHIGDKLMISMAIWSFVHGLVSLYVRERFKAVANSADDATKKMVFESLQYFLNSLRA</sequence>
<dbReference type="PROSITE" id="PS50977">
    <property type="entry name" value="HTH_TETR_2"/>
    <property type="match status" value="1"/>
</dbReference>
<keyword evidence="7" id="KW-1185">Reference proteome</keyword>
<dbReference type="EMBL" id="SNWM01000001">
    <property type="protein sequence ID" value="TDO24708.1"/>
    <property type="molecule type" value="Genomic_DNA"/>
</dbReference>
<evidence type="ECO:0000313" key="6">
    <source>
        <dbReference type="EMBL" id="TDO24708.1"/>
    </source>
</evidence>
<dbReference type="PANTHER" id="PTHR43479">
    <property type="entry name" value="ACREF/ENVCD OPERON REPRESSOR-RELATED"/>
    <property type="match status" value="1"/>
</dbReference>
<evidence type="ECO:0000313" key="7">
    <source>
        <dbReference type="Proteomes" id="UP000295499"/>
    </source>
</evidence>
<dbReference type="SUPFAM" id="SSF46689">
    <property type="entry name" value="Homeodomain-like"/>
    <property type="match status" value="1"/>
</dbReference>
<dbReference type="InterPro" id="IPR009057">
    <property type="entry name" value="Homeodomain-like_sf"/>
</dbReference>
<dbReference type="Pfam" id="PF13305">
    <property type="entry name" value="TetR_C_33"/>
    <property type="match status" value="1"/>
</dbReference>